<evidence type="ECO:0000313" key="1">
    <source>
        <dbReference type="EMBL" id="KAI8527876.1"/>
    </source>
</evidence>
<dbReference type="EMBL" id="CM046399">
    <property type="protein sequence ID" value="KAI8527876.1"/>
    <property type="molecule type" value="Genomic_DNA"/>
</dbReference>
<dbReference type="Proteomes" id="UP001062846">
    <property type="component" value="Chromosome 12"/>
</dbReference>
<evidence type="ECO:0000313" key="2">
    <source>
        <dbReference type="Proteomes" id="UP001062846"/>
    </source>
</evidence>
<name>A0ACC0LGJ4_RHOML</name>
<keyword evidence="2" id="KW-1185">Reference proteome</keyword>
<reference evidence="1" key="1">
    <citation type="submission" date="2022-02" db="EMBL/GenBank/DDBJ databases">
        <title>Plant Genome Project.</title>
        <authorList>
            <person name="Zhang R.-G."/>
        </authorList>
    </citation>
    <scope>NUCLEOTIDE SEQUENCE</scope>
    <source>
        <strain evidence="1">AT1</strain>
    </source>
</reference>
<comment type="caution">
    <text evidence="1">The sequence shown here is derived from an EMBL/GenBank/DDBJ whole genome shotgun (WGS) entry which is preliminary data.</text>
</comment>
<accession>A0ACC0LGJ4</accession>
<sequence>MEVESGVVVGGVGGGSCRTLPLFSEYFQLQWGGNEKGKGEGFNAGTGQVRRSRRVATLWLYHNSEGTLRRRGLPVPQAIKVTLTTTHHSLSTRTTTITNKTLHVLHSSEAGSIWVCGYGDEIGKVDDA</sequence>
<gene>
    <name evidence="1" type="ORF">RHMOL_Rhmol12G0108000</name>
</gene>
<organism evidence="1 2">
    <name type="scientific">Rhododendron molle</name>
    <name type="common">Chinese azalea</name>
    <name type="synonym">Azalea mollis</name>
    <dbReference type="NCBI Taxonomy" id="49168"/>
    <lineage>
        <taxon>Eukaryota</taxon>
        <taxon>Viridiplantae</taxon>
        <taxon>Streptophyta</taxon>
        <taxon>Embryophyta</taxon>
        <taxon>Tracheophyta</taxon>
        <taxon>Spermatophyta</taxon>
        <taxon>Magnoliopsida</taxon>
        <taxon>eudicotyledons</taxon>
        <taxon>Gunneridae</taxon>
        <taxon>Pentapetalae</taxon>
        <taxon>asterids</taxon>
        <taxon>Ericales</taxon>
        <taxon>Ericaceae</taxon>
        <taxon>Ericoideae</taxon>
        <taxon>Rhodoreae</taxon>
        <taxon>Rhododendron</taxon>
    </lineage>
</organism>
<protein>
    <submittedName>
        <fullName evidence="1">Uncharacterized protein</fullName>
    </submittedName>
</protein>
<proteinExistence type="predicted"/>